<dbReference type="OrthoDB" id="6465464at2"/>
<comment type="caution">
    <text evidence="2">The sequence shown here is derived from an EMBL/GenBank/DDBJ whole genome shotgun (WGS) entry which is preliminary data.</text>
</comment>
<sequence length="184" mass="20311">MWAQIDASTQRVVELTELDPKGRFHPSLRWLAVPNYLTRWANSSYVERGGVIVPASLDALRDQLKAEVTALRWTKEAGGIVTADGLQILTETSDQDRIDTALSNMERYGLTSVDFKAASGFVTVTYDQLKAIGRLIVLHVQGCFTAERDHYQALDKLDSIEAICAYDYTQGWPVSAKGSTAAQA</sequence>
<evidence type="ECO:0000259" key="1">
    <source>
        <dbReference type="Pfam" id="PF14301"/>
    </source>
</evidence>
<accession>A0A178LJH1</accession>
<name>A0A178LJH1_9PSED</name>
<dbReference type="AlphaFoldDB" id="A0A178LJH1"/>
<dbReference type="RefSeq" id="WP_064307295.1">
    <property type="nucleotide sequence ID" value="NZ_DAMACH010000007.1"/>
</dbReference>
<reference evidence="2 3" key="1">
    <citation type="submission" date="2016-04" db="EMBL/GenBank/DDBJ databases">
        <title>Draft Genome Sequences of Staphylococcus capitis Strain H36, S. capitis Strain H65, S. cohnii Strain H62, S. hominis Strain H69, Mycobacterium iranicum Strain H39, Plantibacter sp. Strain H53, Pseudomonas oryzihabitans Strain H72, and Microbacterium sp. Strain H83, isolated from residential settings.</title>
        <authorList>
            <person name="Lymperopoulou D."/>
            <person name="Adams R.I."/>
            <person name="Lindow S."/>
            <person name="Coil D.A."/>
            <person name="Jospin G."/>
            <person name="Eisen J.A."/>
        </authorList>
    </citation>
    <scope>NUCLEOTIDE SEQUENCE [LARGE SCALE GENOMIC DNA]</scope>
    <source>
        <strain evidence="2 3">H72</strain>
    </source>
</reference>
<dbReference type="InterPro" id="IPR025484">
    <property type="entry name" value="DUF4376"/>
</dbReference>
<dbReference type="Proteomes" id="UP000078356">
    <property type="component" value="Unassembled WGS sequence"/>
</dbReference>
<evidence type="ECO:0000313" key="2">
    <source>
        <dbReference type="EMBL" id="OAN31160.1"/>
    </source>
</evidence>
<dbReference type="Pfam" id="PF14301">
    <property type="entry name" value="DUF4376"/>
    <property type="match status" value="1"/>
</dbReference>
<gene>
    <name evidence="2" type="ORF">A4V15_14235</name>
</gene>
<proteinExistence type="predicted"/>
<evidence type="ECO:0000313" key="3">
    <source>
        <dbReference type="Proteomes" id="UP000078356"/>
    </source>
</evidence>
<protein>
    <recommendedName>
        <fullName evidence="1">DUF4376 domain-containing protein</fullName>
    </recommendedName>
</protein>
<feature type="domain" description="DUF4376" evidence="1">
    <location>
        <begin position="60"/>
        <end position="168"/>
    </location>
</feature>
<organism evidence="2 3">
    <name type="scientific">Pseudomonas oryzihabitans</name>
    <dbReference type="NCBI Taxonomy" id="47885"/>
    <lineage>
        <taxon>Bacteria</taxon>
        <taxon>Pseudomonadati</taxon>
        <taxon>Pseudomonadota</taxon>
        <taxon>Gammaproteobacteria</taxon>
        <taxon>Pseudomonadales</taxon>
        <taxon>Pseudomonadaceae</taxon>
        <taxon>Pseudomonas</taxon>
    </lineage>
</organism>
<dbReference type="EMBL" id="LWCR01000006">
    <property type="protein sequence ID" value="OAN31160.1"/>
    <property type="molecule type" value="Genomic_DNA"/>
</dbReference>